<name>A0A0N4YP70_NIPBR</name>
<feature type="domain" description="Kazal-like" evidence="2">
    <location>
        <begin position="20"/>
        <end position="83"/>
    </location>
</feature>
<accession>A0A0N4YP70</accession>
<evidence type="ECO:0000259" key="2">
    <source>
        <dbReference type="PROSITE" id="PS51465"/>
    </source>
</evidence>
<organism evidence="5">
    <name type="scientific">Nippostrongylus brasiliensis</name>
    <name type="common">Rat hookworm</name>
    <dbReference type="NCBI Taxonomy" id="27835"/>
    <lineage>
        <taxon>Eukaryota</taxon>
        <taxon>Metazoa</taxon>
        <taxon>Ecdysozoa</taxon>
        <taxon>Nematoda</taxon>
        <taxon>Chromadorea</taxon>
        <taxon>Rhabditida</taxon>
        <taxon>Rhabditina</taxon>
        <taxon>Rhabditomorpha</taxon>
        <taxon>Strongyloidea</taxon>
        <taxon>Heligmosomidae</taxon>
        <taxon>Nippostrongylus</taxon>
    </lineage>
</organism>
<reference evidence="5" key="1">
    <citation type="submission" date="2017-02" db="UniProtKB">
        <authorList>
            <consortium name="WormBaseParasite"/>
        </authorList>
    </citation>
    <scope>IDENTIFICATION</scope>
</reference>
<dbReference type="InterPro" id="IPR002350">
    <property type="entry name" value="Kazal_dom"/>
</dbReference>
<dbReference type="WBParaSite" id="NBR_0001904101-mRNA-1">
    <property type="protein sequence ID" value="NBR_0001904101-mRNA-1"/>
    <property type="gene ID" value="NBR_0001904101"/>
</dbReference>
<protein>
    <submittedName>
        <fullName evidence="5">Kazal-like domain-containing protein</fullName>
    </submittedName>
</protein>
<dbReference type="AlphaFoldDB" id="A0A0N4YP70"/>
<dbReference type="PROSITE" id="PS51465">
    <property type="entry name" value="KAZAL_2"/>
    <property type="match status" value="1"/>
</dbReference>
<dbReference type="Pfam" id="PF07648">
    <property type="entry name" value="Kazal_2"/>
    <property type="match status" value="1"/>
</dbReference>
<dbReference type="SMART" id="SM00280">
    <property type="entry name" value="KAZAL"/>
    <property type="match status" value="1"/>
</dbReference>
<dbReference type="SUPFAM" id="SSF100895">
    <property type="entry name" value="Kazal-type serine protease inhibitors"/>
    <property type="match status" value="1"/>
</dbReference>
<reference evidence="3 4" key="2">
    <citation type="submission" date="2018-11" db="EMBL/GenBank/DDBJ databases">
        <authorList>
            <consortium name="Pathogen Informatics"/>
        </authorList>
    </citation>
    <scope>NUCLEOTIDE SEQUENCE [LARGE SCALE GENOMIC DNA]</scope>
</reference>
<sequence length="124" mass="13390">MFGYNVHNKGRGGSDGKKKTPERGKCECRSHCRSTGPPVCGSDRVSYASACHLFVRACLLAKKGILLRMVGEDACRKRSPCEDLRCGPGEDCVVTQKDGVLSAQCLCPTSCPSYGDSGLHIFEF</sequence>
<evidence type="ECO:0000313" key="3">
    <source>
        <dbReference type="EMBL" id="VDL82771.1"/>
    </source>
</evidence>
<evidence type="ECO:0000256" key="1">
    <source>
        <dbReference type="SAM" id="MobiDB-lite"/>
    </source>
</evidence>
<feature type="region of interest" description="Disordered" evidence="1">
    <location>
        <begin position="1"/>
        <end position="24"/>
    </location>
</feature>
<gene>
    <name evidence="3" type="ORF">NBR_LOCUS19042</name>
</gene>
<dbReference type="Proteomes" id="UP000271162">
    <property type="component" value="Unassembled WGS sequence"/>
</dbReference>
<evidence type="ECO:0000313" key="4">
    <source>
        <dbReference type="Proteomes" id="UP000271162"/>
    </source>
</evidence>
<feature type="compositionally biased region" description="Basic and acidic residues" evidence="1">
    <location>
        <begin position="12"/>
        <end position="24"/>
    </location>
</feature>
<dbReference type="InterPro" id="IPR036058">
    <property type="entry name" value="Kazal_dom_sf"/>
</dbReference>
<keyword evidence="4" id="KW-1185">Reference proteome</keyword>
<dbReference type="EMBL" id="UYSL01023864">
    <property type="protein sequence ID" value="VDL82771.1"/>
    <property type="molecule type" value="Genomic_DNA"/>
</dbReference>
<dbReference type="Gene3D" id="3.30.60.30">
    <property type="match status" value="1"/>
</dbReference>
<proteinExistence type="predicted"/>
<dbReference type="STRING" id="27835.A0A0N4YP70"/>
<evidence type="ECO:0000313" key="5">
    <source>
        <dbReference type="WBParaSite" id="NBR_0001904101-mRNA-1"/>
    </source>
</evidence>